<feature type="region of interest" description="Disordered" evidence="1">
    <location>
        <begin position="367"/>
        <end position="441"/>
    </location>
</feature>
<keyword evidence="3" id="KW-1185">Reference proteome</keyword>
<gene>
    <name evidence="2" type="ORF">P167DRAFT_263049</name>
</gene>
<feature type="region of interest" description="Disordered" evidence="1">
    <location>
        <begin position="1"/>
        <end position="51"/>
    </location>
</feature>
<reference evidence="2 3" key="1">
    <citation type="journal article" date="2018" name="Nat. Ecol. Evol.">
        <title>Pezizomycetes genomes reveal the molecular basis of ectomycorrhizal truffle lifestyle.</title>
        <authorList>
            <person name="Murat C."/>
            <person name="Payen T."/>
            <person name="Noel B."/>
            <person name="Kuo A."/>
            <person name="Morin E."/>
            <person name="Chen J."/>
            <person name="Kohler A."/>
            <person name="Krizsan K."/>
            <person name="Balestrini R."/>
            <person name="Da Silva C."/>
            <person name="Montanini B."/>
            <person name="Hainaut M."/>
            <person name="Levati E."/>
            <person name="Barry K.W."/>
            <person name="Belfiori B."/>
            <person name="Cichocki N."/>
            <person name="Clum A."/>
            <person name="Dockter R.B."/>
            <person name="Fauchery L."/>
            <person name="Guy J."/>
            <person name="Iotti M."/>
            <person name="Le Tacon F."/>
            <person name="Lindquist E.A."/>
            <person name="Lipzen A."/>
            <person name="Malagnac F."/>
            <person name="Mello A."/>
            <person name="Molinier V."/>
            <person name="Miyauchi S."/>
            <person name="Poulain J."/>
            <person name="Riccioni C."/>
            <person name="Rubini A."/>
            <person name="Sitrit Y."/>
            <person name="Splivallo R."/>
            <person name="Traeger S."/>
            <person name="Wang M."/>
            <person name="Zifcakova L."/>
            <person name="Wipf D."/>
            <person name="Zambonelli A."/>
            <person name="Paolocci F."/>
            <person name="Nowrousian M."/>
            <person name="Ottonello S."/>
            <person name="Baldrian P."/>
            <person name="Spatafora J.W."/>
            <person name="Henrissat B."/>
            <person name="Nagy L.G."/>
            <person name="Aury J.M."/>
            <person name="Wincker P."/>
            <person name="Grigoriev I.V."/>
            <person name="Bonfante P."/>
            <person name="Martin F.M."/>
        </authorList>
    </citation>
    <scope>NUCLEOTIDE SEQUENCE [LARGE SCALE GENOMIC DNA]</scope>
    <source>
        <strain evidence="2 3">CCBAS932</strain>
    </source>
</reference>
<dbReference type="AlphaFoldDB" id="A0A3N4L495"/>
<feature type="compositionally biased region" description="Basic and acidic residues" evidence="1">
    <location>
        <begin position="284"/>
        <end position="294"/>
    </location>
</feature>
<feature type="compositionally biased region" description="Pro residues" evidence="1">
    <location>
        <begin position="36"/>
        <end position="49"/>
    </location>
</feature>
<accession>A0A3N4L495</accession>
<evidence type="ECO:0000313" key="3">
    <source>
        <dbReference type="Proteomes" id="UP000277580"/>
    </source>
</evidence>
<dbReference type="OrthoDB" id="10570335at2759"/>
<dbReference type="InParanoid" id="A0A3N4L495"/>
<evidence type="ECO:0000313" key="2">
    <source>
        <dbReference type="EMBL" id="RPB16598.1"/>
    </source>
</evidence>
<feature type="region of interest" description="Disordered" evidence="1">
    <location>
        <begin position="149"/>
        <end position="182"/>
    </location>
</feature>
<dbReference type="Proteomes" id="UP000277580">
    <property type="component" value="Unassembled WGS sequence"/>
</dbReference>
<feature type="compositionally biased region" description="Basic and acidic residues" evidence="1">
    <location>
        <begin position="169"/>
        <end position="182"/>
    </location>
</feature>
<dbReference type="EMBL" id="ML119108">
    <property type="protein sequence ID" value="RPB16598.1"/>
    <property type="molecule type" value="Genomic_DNA"/>
</dbReference>
<feature type="compositionally biased region" description="Basic and acidic residues" evidence="1">
    <location>
        <begin position="424"/>
        <end position="441"/>
    </location>
</feature>
<sequence>MSDPDSMSLPLSPQASVAPLPASSRALDLPLAPCIPSSPDPHKPPPPAPAAAALQCKGPKAALTILTVPTHTPQLMTITLTNQTEITLVLNPTPLTRRPPPARRQLAAELFPEKTPAENVEEFMVWVLATFCSGDREVGCEGLASSIHANGQNQDQDQDQGRAGQKRSRPLDWERERENKRRVSRWEDACRGQAGGYGYQQQQQQQQEQYRRYTVAGQYGYMYGDGYYGYDRRRTNWGNRYNDGRQYDHYYGGGVSHDDGYRYHRRISDYGDRNRGHDHRHDHRSGANHKDTRHQANLQSETIDTNHNTNTTNIQPQEATATTFFTPAAGANTTVTQPQENHTTNPTAPIYLIPTAAAADTTSLRHIPTAQEENPTSRNVRTKISYRQRNAYKDHQYQQRHRSSNSTVPDLYPPVTTRSGAYARPEEYEASRGRVKEEEEE</sequence>
<organism evidence="2 3">
    <name type="scientific">Morchella conica CCBAS932</name>
    <dbReference type="NCBI Taxonomy" id="1392247"/>
    <lineage>
        <taxon>Eukaryota</taxon>
        <taxon>Fungi</taxon>
        <taxon>Dikarya</taxon>
        <taxon>Ascomycota</taxon>
        <taxon>Pezizomycotina</taxon>
        <taxon>Pezizomycetes</taxon>
        <taxon>Pezizales</taxon>
        <taxon>Morchellaceae</taxon>
        <taxon>Morchella</taxon>
    </lineage>
</organism>
<name>A0A3N4L495_9PEZI</name>
<evidence type="ECO:0000256" key="1">
    <source>
        <dbReference type="SAM" id="MobiDB-lite"/>
    </source>
</evidence>
<protein>
    <submittedName>
        <fullName evidence="2">Uncharacterized protein</fullName>
    </submittedName>
</protein>
<proteinExistence type="predicted"/>
<feature type="region of interest" description="Disordered" evidence="1">
    <location>
        <begin position="268"/>
        <end position="294"/>
    </location>
</feature>
<feature type="compositionally biased region" description="Low complexity" evidence="1">
    <location>
        <begin position="1"/>
        <end position="13"/>
    </location>
</feature>